<evidence type="ECO:0000313" key="11">
    <source>
        <dbReference type="Proteomes" id="UP000264589"/>
    </source>
</evidence>
<protein>
    <submittedName>
        <fullName evidence="10">Mechanosensitive ion channel family protein</fullName>
    </submittedName>
</protein>
<dbReference type="InParanoid" id="A0A371R834"/>
<feature type="transmembrane region" description="Helical" evidence="7">
    <location>
        <begin position="118"/>
        <end position="139"/>
    </location>
</feature>
<dbReference type="InterPro" id="IPR010920">
    <property type="entry name" value="LSM_dom_sf"/>
</dbReference>
<dbReference type="PANTHER" id="PTHR30566:SF25">
    <property type="entry name" value="INNER MEMBRANE PROTEIN"/>
    <property type="match status" value="1"/>
</dbReference>
<keyword evidence="5 7" id="KW-1133">Transmembrane helix</keyword>
<evidence type="ECO:0000313" key="10">
    <source>
        <dbReference type="EMBL" id="RFB01613.1"/>
    </source>
</evidence>
<feature type="transmembrane region" description="Helical" evidence="7">
    <location>
        <begin position="188"/>
        <end position="210"/>
    </location>
</feature>
<keyword evidence="3" id="KW-1003">Cell membrane</keyword>
<dbReference type="SUPFAM" id="SSF82861">
    <property type="entry name" value="Mechanosensitive channel protein MscS (YggB), transmembrane region"/>
    <property type="match status" value="1"/>
</dbReference>
<sequence length="385" mass="42985">MLFEFAVRDRPQRSFSDMGLDMLDQMMTSVTEFFEWLMADGTIWAIWTTAAVLLFVGLRFLRAIVAGLFKNDSRPANSFRNIVGHLISATNSLFLLVLSFVVTIPFVGIELSERWHTILMSSFMVLFVLQGAFWGRVVVKALLEGMMEKHSSDTGTLRNAQSLIGLFANFAIFAIALITILQNLGQDVGALIAGLGVGGIAIALAAQNLFKDLFASLSIILDKPFVKGDFIVWNGLMGNVERIGLKTTRVRALSGEQLVVSNDSLLSNEIQNFKRMAERRVVLSLGVTYQTSRETLEALPGRLRDLIDPRDLCRFDRAHMATYGDSAIVFELVFYVQSPEYNIFMDEKQEILLGIHRLFEELNADFAYPTRTLWVEGMGGAGKAE</sequence>
<evidence type="ECO:0000256" key="4">
    <source>
        <dbReference type="ARBA" id="ARBA00022692"/>
    </source>
</evidence>
<evidence type="ECO:0000256" key="5">
    <source>
        <dbReference type="ARBA" id="ARBA00022989"/>
    </source>
</evidence>
<evidence type="ECO:0000256" key="1">
    <source>
        <dbReference type="ARBA" id="ARBA00004651"/>
    </source>
</evidence>
<comment type="similarity">
    <text evidence="2">Belongs to the MscS (TC 1.A.23) family.</text>
</comment>
<evidence type="ECO:0000259" key="8">
    <source>
        <dbReference type="Pfam" id="PF00924"/>
    </source>
</evidence>
<dbReference type="GO" id="GO:0005886">
    <property type="term" value="C:plasma membrane"/>
    <property type="evidence" value="ECO:0007669"/>
    <property type="project" value="UniProtKB-SubCell"/>
</dbReference>
<keyword evidence="6 7" id="KW-0472">Membrane</keyword>
<dbReference type="Proteomes" id="UP000264589">
    <property type="component" value="Unassembled WGS sequence"/>
</dbReference>
<feature type="domain" description="Mechanosensitive ion channel transmembrane helices 2/3" evidence="9">
    <location>
        <begin position="169"/>
        <end position="207"/>
    </location>
</feature>
<dbReference type="SUPFAM" id="SSF82689">
    <property type="entry name" value="Mechanosensitive channel protein MscS (YggB), C-terminal domain"/>
    <property type="match status" value="1"/>
</dbReference>
<dbReference type="Pfam" id="PF00924">
    <property type="entry name" value="MS_channel_2nd"/>
    <property type="match status" value="1"/>
</dbReference>
<dbReference type="PANTHER" id="PTHR30566">
    <property type="entry name" value="YNAI-RELATED MECHANOSENSITIVE ION CHANNEL"/>
    <property type="match status" value="1"/>
</dbReference>
<keyword evidence="4 7" id="KW-0812">Transmembrane</keyword>
<dbReference type="SUPFAM" id="SSF50182">
    <property type="entry name" value="Sm-like ribonucleoproteins"/>
    <property type="match status" value="1"/>
</dbReference>
<reference evidence="10 11" key="1">
    <citation type="submission" date="2018-08" db="EMBL/GenBank/DDBJ databases">
        <title>Parvularcula sp. SM1705, isolated from surface water of the South Sea China.</title>
        <authorList>
            <person name="Sun L."/>
        </authorList>
    </citation>
    <scope>NUCLEOTIDE SEQUENCE [LARGE SCALE GENOMIC DNA]</scope>
    <source>
        <strain evidence="10 11">SM1705</strain>
    </source>
</reference>
<evidence type="ECO:0000256" key="3">
    <source>
        <dbReference type="ARBA" id="ARBA00022475"/>
    </source>
</evidence>
<dbReference type="RefSeq" id="WP_116393329.1">
    <property type="nucleotide sequence ID" value="NZ_QUQO01000002.1"/>
</dbReference>
<dbReference type="InterPro" id="IPR023408">
    <property type="entry name" value="MscS_beta-dom_sf"/>
</dbReference>
<accession>A0A371R834</accession>
<feature type="transmembrane region" description="Helical" evidence="7">
    <location>
        <begin position="160"/>
        <end position="182"/>
    </location>
</feature>
<dbReference type="EMBL" id="QUQO01000002">
    <property type="protein sequence ID" value="RFB01613.1"/>
    <property type="molecule type" value="Genomic_DNA"/>
</dbReference>
<dbReference type="OrthoDB" id="9809206at2"/>
<feature type="domain" description="Mechanosensitive ion channel MscS" evidence="8">
    <location>
        <begin position="208"/>
        <end position="275"/>
    </location>
</feature>
<comment type="caution">
    <text evidence="10">The sequence shown here is derived from an EMBL/GenBank/DDBJ whole genome shotgun (WGS) entry which is preliminary data.</text>
</comment>
<feature type="transmembrane region" description="Helical" evidence="7">
    <location>
        <begin position="42"/>
        <end position="61"/>
    </location>
</feature>
<dbReference type="Gene3D" id="3.30.70.100">
    <property type="match status" value="1"/>
</dbReference>
<evidence type="ECO:0000256" key="2">
    <source>
        <dbReference type="ARBA" id="ARBA00008017"/>
    </source>
</evidence>
<dbReference type="Gene3D" id="1.10.287.1260">
    <property type="match status" value="1"/>
</dbReference>
<evidence type="ECO:0000256" key="6">
    <source>
        <dbReference type="ARBA" id="ARBA00023136"/>
    </source>
</evidence>
<dbReference type="AlphaFoldDB" id="A0A371R834"/>
<evidence type="ECO:0000256" key="7">
    <source>
        <dbReference type="SAM" id="Phobius"/>
    </source>
</evidence>
<name>A0A371R834_9PROT</name>
<proteinExistence type="inferred from homology"/>
<evidence type="ECO:0000259" key="9">
    <source>
        <dbReference type="Pfam" id="PF21088"/>
    </source>
</evidence>
<dbReference type="InterPro" id="IPR011066">
    <property type="entry name" value="MscS_channel_C_sf"/>
</dbReference>
<dbReference type="InterPro" id="IPR049142">
    <property type="entry name" value="MS_channel_1st"/>
</dbReference>
<organism evidence="10 11">
    <name type="scientific">Parvularcula marina</name>
    <dbReference type="NCBI Taxonomy" id="2292771"/>
    <lineage>
        <taxon>Bacteria</taxon>
        <taxon>Pseudomonadati</taxon>
        <taxon>Pseudomonadota</taxon>
        <taxon>Alphaproteobacteria</taxon>
        <taxon>Parvularculales</taxon>
        <taxon>Parvularculaceae</taxon>
        <taxon>Parvularcula</taxon>
    </lineage>
</organism>
<keyword evidence="11" id="KW-1185">Reference proteome</keyword>
<dbReference type="InterPro" id="IPR011014">
    <property type="entry name" value="MscS_channel_TM-2"/>
</dbReference>
<dbReference type="GO" id="GO:0008381">
    <property type="term" value="F:mechanosensitive monoatomic ion channel activity"/>
    <property type="evidence" value="ECO:0007669"/>
    <property type="project" value="UniProtKB-ARBA"/>
</dbReference>
<gene>
    <name evidence="10" type="ORF">DX908_15150</name>
</gene>
<dbReference type="Gene3D" id="2.30.30.60">
    <property type="match status" value="1"/>
</dbReference>
<feature type="transmembrane region" description="Helical" evidence="7">
    <location>
        <begin position="82"/>
        <end position="106"/>
    </location>
</feature>
<dbReference type="Pfam" id="PF21088">
    <property type="entry name" value="MS_channel_1st"/>
    <property type="match status" value="1"/>
</dbReference>
<dbReference type="InterPro" id="IPR006685">
    <property type="entry name" value="MscS_channel_2nd"/>
</dbReference>
<comment type="subcellular location">
    <subcellularLocation>
        <location evidence="1">Cell membrane</location>
        <topology evidence="1">Multi-pass membrane protein</topology>
    </subcellularLocation>
</comment>